<reference evidence="4" key="1">
    <citation type="submission" date="2017-02" db="UniProtKB">
        <authorList>
            <consortium name="WormBaseParasite"/>
        </authorList>
    </citation>
    <scope>IDENTIFICATION</scope>
</reference>
<dbReference type="GO" id="GO:0000289">
    <property type="term" value="P:nuclear-transcribed mRNA poly(A) tail shortening"/>
    <property type="evidence" value="ECO:0007669"/>
    <property type="project" value="TreeGrafter"/>
</dbReference>
<sequence length="675" mass="77310">MITTIDSTNFYEVFKQIKSLLGKTTFAAIDFEFFGLPQHLSVKYQPSLSDTPDQRYIKLAKGVKSFPPCQMGITLFIEKDDGRSYDLHPYRMYLYKQTSPIHEKDVKGNDMIRDNSQFSYSSLSFLREHDFNFNEWITSGVNFCNEEELEGYKKLLVTDFPDYSFLGDNFITKLETLRIELEGGMRLCSSPPELNSPFSSRNSSPTLSPKQPAALVVNNNSELEYSSGVVYTYFLTGETTITSNYSNKHVLWNEPLNQLEVHAVLYDLTLRYPWYSFSIEDGYKLKAMQIQTKSGYDSRVSIARKNLLSSISGASNIVEEISKTTNLPIVLHNSSLDILYLYEYFVNSLPLSYEKAKRYINFTFPCIIDTKFLSMLCSSIFKGDGPKLHNFDLETLKKYFDSKNSLLYKKISGLSLMNVDINLCSQITKRKGSVTTKFHDAGNDSMITGEVFLKLASCYVLSLQQNFSYLTTTVKPLNYRFRDLMYIMKPTVINRIPLAFISTPFMYLAGQDPEQFELYHVLLRKKRIRFDAIDGSNIIMNWIKNHFLKISKEDFDMVNDQIRRELNMISMTANNKFDIKIKEESNRIEICAISHDVYSEILRIFSNNKSNTFEICDSCKAFAIYGNTSAVKVSFFDSFLKNCISYSAAYAISGISLITGISIIAGISNNLVSKH</sequence>
<dbReference type="AlphaFoldDB" id="A0A0N4Z0E8"/>
<dbReference type="InterPro" id="IPR036397">
    <property type="entry name" value="RNaseH_sf"/>
</dbReference>
<dbReference type="InterPro" id="IPR051181">
    <property type="entry name" value="CAF1_poly(A)_ribonucleases"/>
</dbReference>
<dbReference type="GO" id="GO:1990432">
    <property type="term" value="P:siRNA 3'-end processing"/>
    <property type="evidence" value="ECO:0007669"/>
    <property type="project" value="TreeGrafter"/>
</dbReference>
<name>A0A0N4Z0E8_PARTI</name>
<proteinExistence type="inferred from homology"/>
<dbReference type="WBParaSite" id="PTRK_0000018100.1">
    <property type="protein sequence ID" value="PTRK_0000018100.1"/>
    <property type="gene ID" value="PTRK_0000018100"/>
</dbReference>
<evidence type="ECO:0000256" key="1">
    <source>
        <dbReference type="ARBA" id="ARBA00008372"/>
    </source>
</evidence>
<dbReference type="InterPro" id="IPR006941">
    <property type="entry name" value="RNase_CAF1"/>
</dbReference>
<evidence type="ECO:0000313" key="4">
    <source>
        <dbReference type="WBParaSite" id="PTRK_0000018100.1"/>
    </source>
</evidence>
<evidence type="ECO:0000256" key="2">
    <source>
        <dbReference type="SAM" id="Phobius"/>
    </source>
</evidence>
<keyword evidence="2" id="KW-1133">Transmembrane helix</keyword>
<keyword evidence="3" id="KW-1185">Reference proteome</keyword>
<organism evidence="3 4">
    <name type="scientific">Parastrongyloides trichosuri</name>
    <name type="common">Possum-specific nematode worm</name>
    <dbReference type="NCBI Taxonomy" id="131310"/>
    <lineage>
        <taxon>Eukaryota</taxon>
        <taxon>Metazoa</taxon>
        <taxon>Ecdysozoa</taxon>
        <taxon>Nematoda</taxon>
        <taxon>Chromadorea</taxon>
        <taxon>Rhabditida</taxon>
        <taxon>Tylenchina</taxon>
        <taxon>Panagrolaimomorpha</taxon>
        <taxon>Strongyloidoidea</taxon>
        <taxon>Strongyloididae</taxon>
        <taxon>Parastrongyloides</taxon>
    </lineage>
</organism>
<dbReference type="STRING" id="131310.A0A0N4Z0E8"/>
<dbReference type="GO" id="GO:0005634">
    <property type="term" value="C:nucleus"/>
    <property type="evidence" value="ECO:0007669"/>
    <property type="project" value="TreeGrafter"/>
</dbReference>
<accession>A0A0N4Z0E8</accession>
<evidence type="ECO:0000313" key="3">
    <source>
        <dbReference type="Proteomes" id="UP000038045"/>
    </source>
</evidence>
<protein>
    <submittedName>
        <fullName evidence="4">Poly(A)-specific ribonuclease PARN</fullName>
    </submittedName>
</protein>
<dbReference type="PANTHER" id="PTHR15092">
    <property type="entry name" value="POLY A -SPECIFIC RIBONUCLEASE/TARGET OF EGR1, MEMBER 1"/>
    <property type="match status" value="1"/>
</dbReference>
<dbReference type="SUPFAM" id="SSF53098">
    <property type="entry name" value="Ribonuclease H-like"/>
    <property type="match status" value="1"/>
</dbReference>
<comment type="similarity">
    <text evidence="1">Belongs to the CAF1 family.</text>
</comment>
<keyword evidence="2" id="KW-0472">Membrane</keyword>
<keyword evidence="2" id="KW-0812">Transmembrane</keyword>
<feature type="transmembrane region" description="Helical" evidence="2">
    <location>
        <begin position="648"/>
        <end position="672"/>
    </location>
</feature>
<dbReference type="InterPro" id="IPR012337">
    <property type="entry name" value="RNaseH-like_sf"/>
</dbReference>
<dbReference type="GO" id="GO:0000175">
    <property type="term" value="F:3'-5'-RNA exonuclease activity"/>
    <property type="evidence" value="ECO:0007669"/>
    <property type="project" value="TreeGrafter"/>
</dbReference>
<dbReference type="Pfam" id="PF04857">
    <property type="entry name" value="CAF1"/>
    <property type="match status" value="1"/>
</dbReference>
<dbReference type="Proteomes" id="UP000038045">
    <property type="component" value="Unplaced"/>
</dbReference>
<dbReference type="Gene3D" id="3.30.420.10">
    <property type="entry name" value="Ribonuclease H-like superfamily/Ribonuclease H"/>
    <property type="match status" value="2"/>
</dbReference>
<dbReference type="GO" id="GO:0003723">
    <property type="term" value="F:RNA binding"/>
    <property type="evidence" value="ECO:0007669"/>
    <property type="project" value="TreeGrafter"/>
</dbReference>
<dbReference type="PANTHER" id="PTHR15092:SF22">
    <property type="entry name" value="POLY(A)-SPECIFIC RIBONUCLEASE PNLDC1"/>
    <property type="match status" value="1"/>
</dbReference>
<dbReference type="GO" id="GO:1990431">
    <property type="term" value="P:priRNA 3'-end processing"/>
    <property type="evidence" value="ECO:0007669"/>
    <property type="project" value="TreeGrafter"/>
</dbReference>